<keyword evidence="12" id="KW-0325">Glycoprotein</keyword>
<reference evidence="17" key="2">
    <citation type="submission" date="2025-09" db="UniProtKB">
        <authorList>
            <consortium name="Ensembl"/>
        </authorList>
    </citation>
    <scope>IDENTIFICATION</scope>
</reference>
<evidence type="ECO:0000313" key="18">
    <source>
        <dbReference type="Proteomes" id="UP000694541"/>
    </source>
</evidence>
<evidence type="ECO:0000256" key="11">
    <source>
        <dbReference type="ARBA" id="ARBA00023170"/>
    </source>
</evidence>
<dbReference type="PROSITE" id="PS51450">
    <property type="entry name" value="LRR"/>
    <property type="match status" value="3"/>
</dbReference>
<keyword evidence="4" id="KW-0433">Leucine-rich repeat</keyword>
<evidence type="ECO:0000256" key="6">
    <source>
        <dbReference type="ARBA" id="ARBA00022729"/>
    </source>
</evidence>
<dbReference type="Gene3D" id="3.80.10.10">
    <property type="entry name" value="Ribonuclease Inhibitor"/>
    <property type="match status" value="4"/>
</dbReference>
<evidence type="ECO:0000256" key="15">
    <source>
        <dbReference type="SAM" id="Phobius"/>
    </source>
</evidence>
<keyword evidence="7" id="KW-0677">Repeat</keyword>
<feature type="compositionally biased region" description="Polar residues" evidence="14">
    <location>
        <begin position="22"/>
        <end position="38"/>
    </location>
</feature>
<dbReference type="SMART" id="SM00255">
    <property type="entry name" value="TIR"/>
    <property type="match status" value="1"/>
</dbReference>
<evidence type="ECO:0000256" key="10">
    <source>
        <dbReference type="ARBA" id="ARBA00023136"/>
    </source>
</evidence>
<dbReference type="InterPro" id="IPR035897">
    <property type="entry name" value="Toll_tir_struct_dom_sf"/>
</dbReference>
<dbReference type="GO" id="GO:0002224">
    <property type="term" value="P:toll-like receptor signaling pathway"/>
    <property type="evidence" value="ECO:0007669"/>
    <property type="project" value="TreeGrafter"/>
</dbReference>
<dbReference type="GO" id="GO:0038023">
    <property type="term" value="F:signaling receptor activity"/>
    <property type="evidence" value="ECO:0007669"/>
    <property type="project" value="TreeGrafter"/>
</dbReference>
<feature type="domain" description="TIR" evidence="16">
    <location>
        <begin position="755"/>
        <end position="896"/>
    </location>
</feature>
<comment type="subcellular location">
    <subcellularLocation>
        <location evidence="1">Membrane</location>
        <topology evidence="1">Single-pass type I membrane protein</topology>
    </subcellularLocation>
</comment>
<dbReference type="PROSITE" id="PS50104">
    <property type="entry name" value="TIR"/>
    <property type="match status" value="1"/>
</dbReference>
<dbReference type="PANTHER" id="PTHR24365:SF17">
    <property type="entry name" value="TOLL-LIKE RECEPTOR 2"/>
    <property type="match status" value="1"/>
</dbReference>
<dbReference type="GO" id="GO:0006954">
    <property type="term" value="P:inflammatory response"/>
    <property type="evidence" value="ECO:0007669"/>
    <property type="project" value="UniProtKB-KW"/>
</dbReference>
<name>A0A8B9MNH6_9AVES</name>
<evidence type="ECO:0000256" key="7">
    <source>
        <dbReference type="ARBA" id="ARBA00022737"/>
    </source>
</evidence>
<reference evidence="17" key="1">
    <citation type="submission" date="2025-08" db="UniProtKB">
        <authorList>
            <consortium name="Ensembl"/>
        </authorList>
    </citation>
    <scope>IDENTIFICATION</scope>
</reference>
<comment type="similarity">
    <text evidence="2">Belongs to the Toll-like receptor family.</text>
</comment>
<evidence type="ECO:0000259" key="16">
    <source>
        <dbReference type="PROSITE" id="PS50104"/>
    </source>
</evidence>
<evidence type="ECO:0000256" key="14">
    <source>
        <dbReference type="SAM" id="MobiDB-lite"/>
    </source>
</evidence>
<evidence type="ECO:0000256" key="12">
    <source>
        <dbReference type="ARBA" id="ARBA00023180"/>
    </source>
</evidence>
<keyword evidence="5 15" id="KW-0812">Transmembrane</keyword>
<evidence type="ECO:0000256" key="8">
    <source>
        <dbReference type="ARBA" id="ARBA00022859"/>
    </source>
</evidence>
<dbReference type="InterPro" id="IPR000157">
    <property type="entry name" value="TIR_dom"/>
</dbReference>
<feature type="region of interest" description="Disordered" evidence="14">
    <location>
        <begin position="1"/>
        <end position="38"/>
    </location>
</feature>
<dbReference type="AlphaFoldDB" id="A0A8B9MNH6"/>
<evidence type="ECO:0000256" key="9">
    <source>
        <dbReference type="ARBA" id="ARBA00022989"/>
    </source>
</evidence>
<dbReference type="SMART" id="SM00365">
    <property type="entry name" value="LRR_SD22"/>
    <property type="match status" value="4"/>
</dbReference>
<keyword evidence="3" id="KW-0399">Innate immunity</keyword>
<dbReference type="SMART" id="SM00369">
    <property type="entry name" value="LRR_TYP"/>
    <property type="match status" value="8"/>
</dbReference>
<dbReference type="InterPro" id="IPR001611">
    <property type="entry name" value="Leu-rich_rpt"/>
</dbReference>
<dbReference type="PRINTS" id="PR01537">
    <property type="entry name" value="INTRLKN1R1F"/>
</dbReference>
<dbReference type="PANTHER" id="PTHR24365">
    <property type="entry name" value="TOLL-LIKE RECEPTOR"/>
    <property type="match status" value="1"/>
</dbReference>
<dbReference type="SUPFAM" id="SSF52058">
    <property type="entry name" value="L domain-like"/>
    <property type="match status" value="1"/>
</dbReference>
<dbReference type="Pfam" id="PF00560">
    <property type="entry name" value="LRR_1"/>
    <property type="match status" value="1"/>
</dbReference>
<dbReference type="SMART" id="SM00364">
    <property type="entry name" value="LRR_BAC"/>
    <property type="match status" value="6"/>
</dbReference>
<dbReference type="InterPro" id="IPR032675">
    <property type="entry name" value="LRR_dom_sf"/>
</dbReference>
<evidence type="ECO:0000256" key="5">
    <source>
        <dbReference type="ARBA" id="ARBA00022692"/>
    </source>
</evidence>
<dbReference type="GO" id="GO:0043235">
    <property type="term" value="C:receptor complex"/>
    <property type="evidence" value="ECO:0007669"/>
    <property type="project" value="TreeGrafter"/>
</dbReference>
<evidence type="ECO:0000256" key="1">
    <source>
        <dbReference type="ARBA" id="ARBA00004479"/>
    </source>
</evidence>
<dbReference type="GO" id="GO:0005886">
    <property type="term" value="C:plasma membrane"/>
    <property type="evidence" value="ECO:0007669"/>
    <property type="project" value="TreeGrafter"/>
</dbReference>
<dbReference type="FunFam" id="3.40.50.10140:FF:000001">
    <property type="entry name" value="Toll-like receptor 2"/>
    <property type="match status" value="1"/>
</dbReference>
<keyword evidence="6" id="KW-0732">Signal</keyword>
<keyword evidence="8" id="KW-0391">Immunity</keyword>
<dbReference type="GO" id="GO:0045087">
    <property type="term" value="P:innate immune response"/>
    <property type="evidence" value="ECO:0007669"/>
    <property type="project" value="UniProtKB-KW"/>
</dbReference>
<dbReference type="Pfam" id="PF01582">
    <property type="entry name" value="TIR"/>
    <property type="match status" value="1"/>
</dbReference>
<proteinExistence type="inferred from homology"/>
<dbReference type="Pfam" id="PF13855">
    <property type="entry name" value="LRR_8"/>
    <property type="match status" value="1"/>
</dbReference>
<dbReference type="InterPro" id="IPR003591">
    <property type="entry name" value="Leu-rich_rpt_typical-subtyp"/>
</dbReference>
<dbReference type="GO" id="GO:0042497">
    <property type="term" value="F:triacyl lipopeptide binding"/>
    <property type="evidence" value="ECO:0007669"/>
    <property type="project" value="TreeGrafter"/>
</dbReference>
<evidence type="ECO:0000256" key="13">
    <source>
        <dbReference type="ARBA" id="ARBA00023198"/>
    </source>
</evidence>
<keyword evidence="18" id="KW-1185">Reference proteome</keyword>
<keyword evidence="9 15" id="KW-1133">Transmembrane helix</keyword>
<dbReference type="Ensembl" id="ENSANIT00000010175.1">
    <property type="protein sequence ID" value="ENSANIP00000009836.1"/>
    <property type="gene ID" value="ENSANIG00000006643.1"/>
</dbReference>
<evidence type="ECO:0000256" key="3">
    <source>
        <dbReference type="ARBA" id="ARBA00022588"/>
    </source>
</evidence>
<keyword evidence="11" id="KW-0675">Receptor</keyword>
<dbReference type="Gene3D" id="3.40.50.10140">
    <property type="entry name" value="Toll/interleukin-1 receptor homology (TIR) domain"/>
    <property type="match status" value="1"/>
</dbReference>
<sequence>MQLVQAGPGGSWAVPIPPHTPPGTTKGNGSGSRYQRGSSAKDSRMRILTRTLHFYFISFLLSRANGFLTLRTPTAYAFPFYNYSYLNLSSVSEAQAPKMARALNFSHNVIEKITKRDLEGFDALEVLDLSYNQIKDIEPGTFESLLSLVSVNLSFNDKKLLVPGLPPHLKLLPTSKASGSLRLSTYFDKPSEAALEPSVSADELPHLGGPSILQNVNPRLRRSTENLLRRPEKNVTVSPTATSKPDFCGAPINGILNLSNSKLSEEELMLKLDPDLCQAQLDGILELDISHSDLEMDLLSLFILFMPMKNLQSVDASYNKLTINILDVEAICNFPFSKLLFLNISNNPINSLDTLCLPSTIKVIDLSFTNISQIPPNFAKKMSDLQNMYVQGNHFIYTVRPETTNAAPKFPPGTVHINAISFVRNQAGTPIESLPKKVKHLKMSNCSIVELPEWFAGTMEELLFLDLSSNRISVLPVLPASLQHLDISNSDIKIIPPSFKSVSNLTIFNIQNNKITDMHPEYFPSTLTKCDISKNKLNMLSLTDALEKLEHLNVSGNLITRLEPASHLSALANLDSSHNLISELPDHFGKSLPILKYFNLSGNKISFLQHGSLPASLIELDISDNAITTIVEDTFGQLMSLSVLTVQGKHFFCNCDLYWFVNVYIHNPHLQINGKGNLRCSFPPDRRGLLVETSNLTLLHCSLGIQMAITACVAILVVLVLTGLCWQFDGLWYVRMGWYWCMAKRKQYEKRPENKLFDVFISYSEEDANWTKENLLEKLETDGFKICYHERDFKPGHPVLGNIFYCIENSHKVLFVLSPSFVNSCWCQYELYFAEHRVLNENQDSLIMIVLEDLPPNSVPQKFSKLRKLLKRKTYLKWSPEEHKQKMFWHQLAAVLKTTNEPLVRAENGSAQDMYEME</sequence>
<accession>A0A8B9MNH6</accession>
<evidence type="ECO:0000256" key="2">
    <source>
        <dbReference type="ARBA" id="ARBA00009634"/>
    </source>
</evidence>
<protein>
    <recommendedName>
        <fullName evidence="16">TIR domain-containing protein</fullName>
    </recommendedName>
</protein>
<keyword evidence="10 15" id="KW-0472">Membrane</keyword>
<dbReference type="Proteomes" id="UP000694541">
    <property type="component" value="Unplaced"/>
</dbReference>
<keyword evidence="13" id="KW-0395">Inflammatory response</keyword>
<feature type="transmembrane region" description="Helical" evidence="15">
    <location>
        <begin position="703"/>
        <end position="726"/>
    </location>
</feature>
<dbReference type="SUPFAM" id="SSF52047">
    <property type="entry name" value="RNI-like"/>
    <property type="match status" value="1"/>
</dbReference>
<evidence type="ECO:0000256" key="4">
    <source>
        <dbReference type="ARBA" id="ARBA00022614"/>
    </source>
</evidence>
<organism evidence="17 18">
    <name type="scientific">Accipiter nisus</name>
    <name type="common">Eurasian sparrowhawk</name>
    <dbReference type="NCBI Taxonomy" id="211598"/>
    <lineage>
        <taxon>Eukaryota</taxon>
        <taxon>Metazoa</taxon>
        <taxon>Chordata</taxon>
        <taxon>Craniata</taxon>
        <taxon>Vertebrata</taxon>
        <taxon>Euteleostomi</taxon>
        <taxon>Archelosauria</taxon>
        <taxon>Archosauria</taxon>
        <taxon>Dinosauria</taxon>
        <taxon>Saurischia</taxon>
        <taxon>Theropoda</taxon>
        <taxon>Coelurosauria</taxon>
        <taxon>Aves</taxon>
        <taxon>Neognathae</taxon>
        <taxon>Neoaves</taxon>
        <taxon>Telluraves</taxon>
        <taxon>Accipitrimorphae</taxon>
        <taxon>Accipitriformes</taxon>
        <taxon>Accipitridae</taxon>
        <taxon>Accipitrinae</taxon>
        <taxon>Accipiter</taxon>
    </lineage>
</organism>
<dbReference type="SUPFAM" id="SSF52200">
    <property type="entry name" value="Toll/Interleukin receptor TIR domain"/>
    <property type="match status" value="1"/>
</dbReference>
<evidence type="ECO:0000313" key="17">
    <source>
        <dbReference type="Ensembl" id="ENSANIP00000009836.1"/>
    </source>
</evidence>